<protein>
    <submittedName>
        <fullName evidence="2">Uncharacterized protein</fullName>
    </submittedName>
</protein>
<evidence type="ECO:0000313" key="3">
    <source>
        <dbReference type="Proteomes" id="UP000297245"/>
    </source>
</evidence>
<feature type="compositionally biased region" description="Acidic residues" evidence="1">
    <location>
        <begin position="114"/>
        <end position="123"/>
    </location>
</feature>
<proteinExistence type="predicted"/>
<evidence type="ECO:0000313" key="2">
    <source>
        <dbReference type="EMBL" id="THU80568.1"/>
    </source>
</evidence>
<dbReference type="AlphaFoldDB" id="A0A4S8KYA1"/>
<sequence>MAPTQQEPDVNPKLNPKDPKRQSIPTARKKGKDPIDNSQQSRKRKKSEIQQTSDEEVSRHPKKVKQATSTSKKSKAFIAAERGKRANVKSDSDSSKSDEGSGPEVIDGMSESSDSGEEIEVSDEAELAEKMKSWIAPVYDFYDSIPDIKYINGHHAGKKFVGTKIQVMQMRQKV</sequence>
<dbReference type="Proteomes" id="UP000297245">
    <property type="component" value="Unassembled WGS sequence"/>
</dbReference>
<feature type="compositionally biased region" description="Basic and acidic residues" evidence="1">
    <location>
        <begin position="81"/>
        <end position="99"/>
    </location>
</feature>
<accession>A0A4S8KYA1</accession>
<feature type="region of interest" description="Disordered" evidence="1">
    <location>
        <begin position="1"/>
        <end position="123"/>
    </location>
</feature>
<gene>
    <name evidence="2" type="ORF">K435DRAFT_874246</name>
</gene>
<name>A0A4S8KYA1_DENBC</name>
<organism evidence="2 3">
    <name type="scientific">Dendrothele bispora (strain CBS 962.96)</name>
    <dbReference type="NCBI Taxonomy" id="1314807"/>
    <lineage>
        <taxon>Eukaryota</taxon>
        <taxon>Fungi</taxon>
        <taxon>Dikarya</taxon>
        <taxon>Basidiomycota</taxon>
        <taxon>Agaricomycotina</taxon>
        <taxon>Agaricomycetes</taxon>
        <taxon>Agaricomycetidae</taxon>
        <taxon>Agaricales</taxon>
        <taxon>Agaricales incertae sedis</taxon>
        <taxon>Dendrothele</taxon>
    </lineage>
</organism>
<evidence type="ECO:0000256" key="1">
    <source>
        <dbReference type="SAM" id="MobiDB-lite"/>
    </source>
</evidence>
<keyword evidence="3" id="KW-1185">Reference proteome</keyword>
<reference evidence="2 3" key="1">
    <citation type="journal article" date="2019" name="Nat. Ecol. Evol.">
        <title>Megaphylogeny resolves global patterns of mushroom evolution.</title>
        <authorList>
            <person name="Varga T."/>
            <person name="Krizsan K."/>
            <person name="Foldi C."/>
            <person name="Dima B."/>
            <person name="Sanchez-Garcia M."/>
            <person name="Sanchez-Ramirez S."/>
            <person name="Szollosi G.J."/>
            <person name="Szarkandi J.G."/>
            <person name="Papp V."/>
            <person name="Albert L."/>
            <person name="Andreopoulos W."/>
            <person name="Angelini C."/>
            <person name="Antonin V."/>
            <person name="Barry K.W."/>
            <person name="Bougher N.L."/>
            <person name="Buchanan P."/>
            <person name="Buyck B."/>
            <person name="Bense V."/>
            <person name="Catcheside P."/>
            <person name="Chovatia M."/>
            <person name="Cooper J."/>
            <person name="Damon W."/>
            <person name="Desjardin D."/>
            <person name="Finy P."/>
            <person name="Geml J."/>
            <person name="Haridas S."/>
            <person name="Hughes K."/>
            <person name="Justo A."/>
            <person name="Karasinski D."/>
            <person name="Kautmanova I."/>
            <person name="Kiss B."/>
            <person name="Kocsube S."/>
            <person name="Kotiranta H."/>
            <person name="LaButti K.M."/>
            <person name="Lechner B.E."/>
            <person name="Liimatainen K."/>
            <person name="Lipzen A."/>
            <person name="Lukacs Z."/>
            <person name="Mihaltcheva S."/>
            <person name="Morgado L.N."/>
            <person name="Niskanen T."/>
            <person name="Noordeloos M.E."/>
            <person name="Ohm R.A."/>
            <person name="Ortiz-Santana B."/>
            <person name="Ovrebo C."/>
            <person name="Racz N."/>
            <person name="Riley R."/>
            <person name="Savchenko A."/>
            <person name="Shiryaev A."/>
            <person name="Soop K."/>
            <person name="Spirin V."/>
            <person name="Szebenyi C."/>
            <person name="Tomsovsky M."/>
            <person name="Tulloss R.E."/>
            <person name="Uehling J."/>
            <person name="Grigoriev I.V."/>
            <person name="Vagvolgyi C."/>
            <person name="Papp T."/>
            <person name="Martin F.M."/>
            <person name="Miettinen O."/>
            <person name="Hibbett D.S."/>
            <person name="Nagy L.G."/>
        </authorList>
    </citation>
    <scope>NUCLEOTIDE SEQUENCE [LARGE SCALE GENOMIC DNA]</scope>
    <source>
        <strain evidence="2 3">CBS 962.96</strain>
    </source>
</reference>
<dbReference type="EMBL" id="ML179892">
    <property type="protein sequence ID" value="THU80568.1"/>
    <property type="molecule type" value="Genomic_DNA"/>
</dbReference>